<proteinExistence type="predicted"/>
<name>A0A0F9K9W8_9ZZZZ</name>
<gene>
    <name evidence="2" type="ORF">LCGC14_1661290</name>
</gene>
<organism evidence="2">
    <name type="scientific">marine sediment metagenome</name>
    <dbReference type="NCBI Taxonomy" id="412755"/>
    <lineage>
        <taxon>unclassified sequences</taxon>
        <taxon>metagenomes</taxon>
        <taxon>ecological metagenomes</taxon>
    </lineage>
</organism>
<sequence length="380" mass="43002">MQSNKKTPRKTSPGSEFLDNIGSNVASADSQGVTVSVYKRLQTLNKRSRKLRKEIFQLRKDIGKFIPRVKPCGCYPINKANDIEVVRGESGRSFFTGLQHCKSVWTCPVCSLKISLERALEVQDICVNAFEEGLNASFVTLTIPHQIFDKCVDLKKTVSNSWRKVTNSRAYKDLKIKYKIRGYIRALEITKGSNGWHPHLHVLFLADASKGEIVAMSESIINQWLAVLGSGDRAASRAAQNLQLVYNSDGIEDYITKWDLSKELTEGHTKKTSRTPLMIFKEFQSTGDEDLLNDYKEFARAFHGARQLTFSRGLKEEFLKIGDMTDEEIVKDEKVDEVLFVLSPGLWKDIVRNNLEAAILNAYDEHGIKAAMKVTVRRYG</sequence>
<evidence type="ECO:0008006" key="3">
    <source>
        <dbReference type="Google" id="ProtNLM"/>
    </source>
</evidence>
<dbReference type="InterPro" id="IPR000989">
    <property type="entry name" value="Rep"/>
</dbReference>
<accession>A0A0F9K9W8</accession>
<evidence type="ECO:0000256" key="1">
    <source>
        <dbReference type="ARBA" id="ARBA00022705"/>
    </source>
</evidence>
<evidence type="ECO:0000313" key="2">
    <source>
        <dbReference type="EMBL" id="KKM18878.1"/>
    </source>
</evidence>
<dbReference type="EMBL" id="LAZR01014122">
    <property type="protein sequence ID" value="KKM18878.1"/>
    <property type="molecule type" value="Genomic_DNA"/>
</dbReference>
<dbReference type="GO" id="GO:0006260">
    <property type="term" value="P:DNA replication"/>
    <property type="evidence" value="ECO:0007669"/>
    <property type="project" value="UniProtKB-KW"/>
</dbReference>
<dbReference type="AlphaFoldDB" id="A0A0F9K9W8"/>
<comment type="caution">
    <text evidence="2">The sequence shown here is derived from an EMBL/GenBank/DDBJ whole genome shotgun (WGS) entry which is preliminary data.</text>
</comment>
<keyword evidence="1" id="KW-0235">DNA replication</keyword>
<protein>
    <recommendedName>
        <fullName evidence="3">Replication protein</fullName>
    </recommendedName>
</protein>
<dbReference type="GO" id="GO:0003677">
    <property type="term" value="F:DNA binding"/>
    <property type="evidence" value="ECO:0007669"/>
    <property type="project" value="InterPro"/>
</dbReference>
<dbReference type="Pfam" id="PF01446">
    <property type="entry name" value="Rep_1"/>
    <property type="match status" value="1"/>
</dbReference>
<reference evidence="2" key="1">
    <citation type="journal article" date="2015" name="Nature">
        <title>Complex archaea that bridge the gap between prokaryotes and eukaryotes.</title>
        <authorList>
            <person name="Spang A."/>
            <person name="Saw J.H."/>
            <person name="Jorgensen S.L."/>
            <person name="Zaremba-Niedzwiedzka K."/>
            <person name="Martijn J."/>
            <person name="Lind A.E."/>
            <person name="van Eijk R."/>
            <person name="Schleper C."/>
            <person name="Guy L."/>
            <person name="Ettema T.J."/>
        </authorList>
    </citation>
    <scope>NUCLEOTIDE SEQUENCE</scope>
</reference>